<dbReference type="InterPro" id="IPR027806">
    <property type="entry name" value="HARBI1_dom"/>
</dbReference>
<keyword evidence="7" id="KW-0539">Nucleus</keyword>
<dbReference type="Proteomes" id="UP001519460">
    <property type="component" value="Unassembled WGS sequence"/>
</dbReference>
<evidence type="ECO:0000256" key="1">
    <source>
        <dbReference type="ARBA" id="ARBA00001968"/>
    </source>
</evidence>
<evidence type="ECO:0000256" key="8">
    <source>
        <dbReference type="SAM" id="MobiDB-lite"/>
    </source>
</evidence>
<feature type="compositionally biased region" description="Acidic residues" evidence="8">
    <location>
        <begin position="126"/>
        <end position="136"/>
    </location>
</feature>
<feature type="domain" description="DDE Tnp4" evidence="9">
    <location>
        <begin position="16"/>
        <end position="115"/>
    </location>
</feature>
<dbReference type="Pfam" id="PF13359">
    <property type="entry name" value="DDE_Tnp_4"/>
    <property type="match status" value="1"/>
</dbReference>
<evidence type="ECO:0000256" key="3">
    <source>
        <dbReference type="ARBA" id="ARBA00006958"/>
    </source>
</evidence>
<comment type="similarity">
    <text evidence="3">Belongs to the HARBI1 family.</text>
</comment>
<evidence type="ECO:0000259" key="9">
    <source>
        <dbReference type="Pfam" id="PF13359"/>
    </source>
</evidence>
<dbReference type="GO" id="GO:0016787">
    <property type="term" value="F:hydrolase activity"/>
    <property type="evidence" value="ECO:0007669"/>
    <property type="project" value="UniProtKB-KW"/>
</dbReference>
<evidence type="ECO:0000256" key="7">
    <source>
        <dbReference type="ARBA" id="ARBA00023242"/>
    </source>
</evidence>
<protein>
    <recommendedName>
        <fullName evidence="9">DDE Tnp4 domain-containing protein</fullName>
    </recommendedName>
</protein>
<name>A0ABD0LDH7_9CAEN</name>
<evidence type="ECO:0000313" key="11">
    <source>
        <dbReference type="Proteomes" id="UP001519460"/>
    </source>
</evidence>
<dbReference type="PANTHER" id="PTHR22930:SF250">
    <property type="entry name" value="NUCLEASE HARBI1-LIKE PROTEIN"/>
    <property type="match status" value="1"/>
</dbReference>
<dbReference type="PANTHER" id="PTHR22930">
    <property type="match status" value="1"/>
</dbReference>
<evidence type="ECO:0000256" key="6">
    <source>
        <dbReference type="ARBA" id="ARBA00022801"/>
    </source>
</evidence>
<comment type="caution">
    <text evidence="10">The sequence shown here is derived from an EMBL/GenBank/DDBJ whole genome shotgun (WGS) entry which is preliminary data.</text>
</comment>
<comment type="cofactor">
    <cofactor evidence="1">
        <name>a divalent metal cation</name>
        <dbReference type="ChEBI" id="CHEBI:60240"/>
    </cofactor>
</comment>
<gene>
    <name evidence="10" type="ORF">BaRGS_00011164</name>
</gene>
<dbReference type="GO" id="GO:0004518">
    <property type="term" value="F:nuclease activity"/>
    <property type="evidence" value="ECO:0007669"/>
    <property type="project" value="UniProtKB-KW"/>
</dbReference>
<comment type="subcellular location">
    <subcellularLocation>
        <location evidence="2">Nucleus</location>
    </subcellularLocation>
</comment>
<proteinExistence type="inferred from homology"/>
<evidence type="ECO:0000256" key="5">
    <source>
        <dbReference type="ARBA" id="ARBA00022723"/>
    </source>
</evidence>
<dbReference type="EMBL" id="JACVVK020000057">
    <property type="protein sequence ID" value="KAK7497524.1"/>
    <property type="molecule type" value="Genomic_DNA"/>
</dbReference>
<evidence type="ECO:0000256" key="2">
    <source>
        <dbReference type="ARBA" id="ARBA00004123"/>
    </source>
</evidence>
<dbReference type="GO" id="GO:0046872">
    <property type="term" value="F:metal ion binding"/>
    <property type="evidence" value="ECO:0007669"/>
    <property type="project" value="UniProtKB-KW"/>
</dbReference>
<reference evidence="10 11" key="1">
    <citation type="journal article" date="2023" name="Sci. Data">
        <title>Genome assembly of the Korean intertidal mud-creeper Batillaria attramentaria.</title>
        <authorList>
            <person name="Patra A.K."/>
            <person name="Ho P.T."/>
            <person name="Jun S."/>
            <person name="Lee S.J."/>
            <person name="Kim Y."/>
            <person name="Won Y.J."/>
        </authorList>
    </citation>
    <scope>NUCLEOTIDE SEQUENCE [LARGE SCALE GENOMIC DNA]</scope>
    <source>
        <strain evidence="10">Wonlab-2016</strain>
    </source>
</reference>
<dbReference type="AlphaFoldDB" id="A0ABD0LDH7"/>
<feature type="region of interest" description="Disordered" evidence="8">
    <location>
        <begin position="122"/>
        <end position="151"/>
    </location>
</feature>
<dbReference type="GO" id="GO:0005634">
    <property type="term" value="C:nucleus"/>
    <property type="evidence" value="ECO:0007669"/>
    <property type="project" value="UniProtKB-SubCell"/>
</dbReference>
<keyword evidence="6" id="KW-0378">Hydrolase</keyword>
<evidence type="ECO:0000256" key="4">
    <source>
        <dbReference type="ARBA" id="ARBA00022722"/>
    </source>
</evidence>
<sequence>SAYSKLCGQVPWISPDARILRESSVWRNFEMQPPLLDGFILGDSAYPLLNWLLTPFLNSQTVAERRYNRAFTSARSTIERCFGVVKRRFHCLRTALRYSPVRACRIITACLVLQNLAVEFRTPEPPDSEDEEEDPGENNCNLPPTPAGRARRQQLVFTYFGGRRQ</sequence>
<feature type="non-terminal residue" evidence="10">
    <location>
        <position position="1"/>
    </location>
</feature>
<organism evidence="10 11">
    <name type="scientific">Batillaria attramentaria</name>
    <dbReference type="NCBI Taxonomy" id="370345"/>
    <lineage>
        <taxon>Eukaryota</taxon>
        <taxon>Metazoa</taxon>
        <taxon>Spiralia</taxon>
        <taxon>Lophotrochozoa</taxon>
        <taxon>Mollusca</taxon>
        <taxon>Gastropoda</taxon>
        <taxon>Caenogastropoda</taxon>
        <taxon>Sorbeoconcha</taxon>
        <taxon>Cerithioidea</taxon>
        <taxon>Batillariidae</taxon>
        <taxon>Batillaria</taxon>
    </lineage>
</organism>
<keyword evidence="11" id="KW-1185">Reference proteome</keyword>
<evidence type="ECO:0000313" key="10">
    <source>
        <dbReference type="EMBL" id="KAK7497524.1"/>
    </source>
</evidence>
<dbReference type="InterPro" id="IPR045249">
    <property type="entry name" value="HARBI1-like"/>
</dbReference>
<accession>A0ABD0LDH7</accession>
<keyword evidence="5" id="KW-0479">Metal-binding</keyword>
<keyword evidence="4" id="KW-0540">Nuclease</keyword>